<dbReference type="EMBL" id="FNAN01000020">
    <property type="protein sequence ID" value="SDG61145.1"/>
    <property type="molecule type" value="Genomic_DNA"/>
</dbReference>
<dbReference type="Proteomes" id="UP000198748">
    <property type="component" value="Unassembled WGS sequence"/>
</dbReference>
<reference evidence="2" key="1">
    <citation type="submission" date="2016-10" db="EMBL/GenBank/DDBJ databases">
        <authorList>
            <person name="Varghese N."/>
            <person name="Submissions S."/>
        </authorList>
    </citation>
    <scope>NUCLEOTIDE SEQUENCE [LARGE SCALE GENOMIC DNA]</scope>
    <source>
        <strain evidence="2">DSM 25329</strain>
    </source>
</reference>
<gene>
    <name evidence="1" type="ORF">SAMN04487996_120132</name>
</gene>
<proteinExistence type="predicted"/>
<organism evidence="1 2">
    <name type="scientific">Dyadobacter soli</name>
    <dbReference type="NCBI Taxonomy" id="659014"/>
    <lineage>
        <taxon>Bacteria</taxon>
        <taxon>Pseudomonadati</taxon>
        <taxon>Bacteroidota</taxon>
        <taxon>Cytophagia</taxon>
        <taxon>Cytophagales</taxon>
        <taxon>Spirosomataceae</taxon>
        <taxon>Dyadobacter</taxon>
    </lineage>
</organism>
<accession>A0A1G7VMW4</accession>
<dbReference type="RefSeq" id="WP_090156503.1">
    <property type="nucleotide sequence ID" value="NZ_FNAN01000020.1"/>
</dbReference>
<dbReference type="InterPro" id="IPR002763">
    <property type="entry name" value="DUF72"/>
</dbReference>
<dbReference type="PANTHER" id="PTHR30348:SF4">
    <property type="entry name" value="DUF72 DOMAIN-CONTAINING PROTEIN"/>
    <property type="match status" value="1"/>
</dbReference>
<dbReference type="Gene3D" id="3.20.20.410">
    <property type="entry name" value="Protein of unknown function UPF0759"/>
    <property type="match status" value="1"/>
</dbReference>
<dbReference type="Pfam" id="PF01904">
    <property type="entry name" value="DUF72"/>
    <property type="match status" value="1"/>
</dbReference>
<dbReference type="AlphaFoldDB" id="A0A1G7VMW4"/>
<evidence type="ECO:0000313" key="1">
    <source>
        <dbReference type="EMBL" id="SDG61145.1"/>
    </source>
</evidence>
<sequence>METTDLYIGTSGIVLPFKNQANYPVEFDGQSRLQVYGHIFNSIEVNSTFYKLPKPETVARWSGTVPENFRFTFKLWKELTHNSGITFNRSDLSAFANVIKSAGDNRGCILVQLPPSTKFSSLSQLGELLSNLQQETDDEWPVAIEFRDKSWYRQESYDLLDAYNATMVYHDKAGSQSTLEPLRSETIYLRFHGPEGNYRGSYDQGLLHEYAGYVQEWHQARKKVYIYFNNTAGDALANLQTLRTYVTNGNC</sequence>
<name>A0A1G7VMW4_9BACT</name>
<dbReference type="OrthoDB" id="9780310at2"/>
<dbReference type="SUPFAM" id="SSF117396">
    <property type="entry name" value="TM1631-like"/>
    <property type="match status" value="1"/>
</dbReference>
<keyword evidence="2" id="KW-1185">Reference proteome</keyword>
<evidence type="ECO:0000313" key="2">
    <source>
        <dbReference type="Proteomes" id="UP000198748"/>
    </source>
</evidence>
<protein>
    <submittedName>
        <fullName evidence="1">Uncharacterized conserved protein YecE, DUF72 family</fullName>
    </submittedName>
</protein>
<dbReference type="InterPro" id="IPR036520">
    <property type="entry name" value="UPF0759_sf"/>
</dbReference>
<dbReference type="PANTHER" id="PTHR30348">
    <property type="entry name" value="UNCHARACTERIZED PROTEIN YECE"/>
    <property type="match status" value="1"/>
</dbReference>